<evidence type="ECO:0000313" key="4">
    <source>
        <dbReference type="Proteomes" id="UP000193920"/>
    </source>
</evidence>
<dbReference type="EMBL" id="MCOG01000189">
    <property type="protein sequence ID" value="ORY27949.1"/>
    <property type="molecule type" value="Genomic_DNA"/>
</dbReference>
<sequence>MSSTTLKHKNSDPLPNTEHAGYWPYSREQYSHANIIFERFKSWKYRLDEVEEFFEENEKIEKQLAKQYKKIAEAFKPTEDEYGGTSVYLTPIYNTAVNLSKEHEDFSKVMDEKINKKISEIKREHETKYKYLKARVEEAQKETAGIRTLTISSINNHEKAISSNVSAKQQMDPWLTERVVVNVLNKMIVHENSFQASMSKMFKDIATFDEQTVKKLQTIFTDFSNYRINQYQNLNNHYNGLLPFVNNIQSAGPFRDFDRRYQITTNEIWTKKRTLDDFTYKISPHSIIKEGPLYRTAEIRSSHWKPVWTILTDTGYLHCFNMDMDKKVIREYTINKKGDGSNVIKEGQKAYSDLKKPETYFSLKIGNNIRCVETSKKKAPKHTFDIVIDNSIKSRGPGDYKVAAEEIKRKKTFFGSKKQDNNVVFSLRADTAEIYNSWVEKISGVAETSAAVANEASVAIAQSGSIYSSQSVSTSPSIRSSPSVAQSPNSSVVATPSVSQTDLFKTSLYETPEAAAAAAIPKVSEPVSEKAENAEKVATTTEKVAEPATEKATEADAEKASEAPAKEQEKPVAA</sequence>
<organism evidence="3 4">
    <name type="scientific">Neocallimastix californiae</name>
    <dbReference type="NCBI Taxonomy" id="1754190"/>
    <lineage>
        <taxon>Eukaryota</taxon>
        <taxon>Fungi</taxon>
        <taxon>Fungi incertae sedis</taxon>
        <taxon>Chytridiomycota</taxon>
        <taxon>Chytridiomycota incertae sedis</taxon>
        <taxon>Neocallimastigomycetes</taxon>
        <taxon>Neocallimastigales</taxon>
        <taxon>Neocallimastigaceae</taxon>
        <taxon>Neocallimastix</taxon>
    </lineage>
</organism>
<gene>
    <name evidence="3" type="ORF">LY90DRAFT_705794</name>
</gene>
<evidence type="ECO:0000259" key="2">
    <source>
        <dbReference type="PROSITE" id="PS50003"/>
    </source>
</evidence>
<proteinExistence type="predicted"/>
<dbReference type="PANTHER" id="PTHR31941:SF1">
    <property type="entry name" value="CYTOSKELETAL SIGNALING PROTEIN SLM1"/>
    <property type="match status" value="1"/>
</dbReference>
<dbReference type="AlphaFoldDB" id="A0A1Y2AZE3"/>
<dbReference type="InterPro" id="IPR046868">
    <property type="entry name" value="BAR_4"/>
</dbReference>
<comment type="caution">
    <text evidence="3">The sequence shown here is derived from an EMBL/GenBank/DDBJ whole genome shotgun (WGS) entry which is preliminary data.</text>
</comment>
<dbReference type="Proteomes" id="UP000193920">
    <property type="component" value="Unassembled WGS sequence"/>
</dbReference>
<feature type="region of interest" description="Disordered" evidence="1">
    <location>
        <begin position="471"/>
        <end position="497"/>
    </location>
</feature>
<dbReference type="InterPro" id="IPR027267">
    <property type="entry name" value="AH/BAR_dom_sf"/>
</dbReference>
<dbReference type="InterPro" id="IPR011993">
    <property type="entry name" value="PH-like_dom_sf"/>
</dbReference>
<keyword evidence="4" id="KW-1185">Reference proteome</keyword>
<dbReference type="STRING" id="1754190.A0A1Y2AZE3"/>
<dbReference type="SUPFAM" id="SSF103657">
    <property type="entry name" value="BAR/IMD domain-like"/>
    <property type="match status" value="1"/>
</dbReference>
<dbReference type="SUPFAM" id="SSF50729">
    <property type="entry name" value="PH domain-like"/>
    <property type="match status" value="1"/>
</dbReference>
<dbReference type="SMART" id="SM00233">
    <property type="entry name" value="PH"/>
    <property type="match status" value="1"/>
</dbReference>
<feature type="domain" description="PH" evidence="2">
    <location>
        <begin position="286"/>
        <end position="447"/>
    </location>
</feature>
<dbReference type="Gene3D" id="1.20.1270.60">
    <property type="entry name" value="Arfaptin homology (AH) domain/BAR domain"/>
    <property type="match status" value="1"/>
</dbReference>
<dbReference type="PROSITE" id="PS50003">
    <property type="entry name" value="PH_DOMAIN"/>
    <property type="match status" value="1"/>
</dbReference>
<evidence type="ECO:0000256" key="1">
    <source>
        <dbReference type="SAM" id="MobiDB-lite"/>
    </source>
</evidence>
<feature type="compositionally biased region" description="Low complexity" evidence="1">
    <location>
        <begin position="471"/>
        <end position="494"/>
    </location>
</feature>
<feature type="compositionally biased region" description="Basic and acidic residues" evidence="1">
    <location>
        <begin position="543"/>
        <end position="574"/>
    </location>
</feature>
<dbReference type="Pfam" id="PF20400">
    <property type="entry name" value="BAR_4"/>
    <property type="match status" value="1"/>
</dbReference>
<accession>A0A1Y2AZE3</accession>
<dbReference type="PANTHER" id="PTHR31941">
    <property type="entry name" value="CYTOSKELETAL SIGNALING PROTEIN SLM1"/>
    <property type="match status" value="1"/>
</dbReference>
<dbReference type="InterPro" id="IPR001849">
    <property type="entry name" value="PH_domain"/>
</dbReference>
<dbReference type="OrthoDB" id="5598057at2759"/>
<name>A0A1Y2AZE3_9FUNG</name>
<dbReference type="Gene3D" id="2.30.29.30">
    <property type="entry name" value="Pleckstrin-homology domain (PH domain)/Phosphotyrosine-binding domain (PTB)"/>
    <property type="match status" value="1"/>
</dbReference>
<feature type="region of interest" description="Disordered" evidence="1">
    <location>
        <begin position="515"/>
        <end position="574"/>
    </location>
</feature>
<reference evidence="3 4" key="1">
    <citation type="submission" date="2016-08" db="EMBL/GenBank/DDBJ databases">
        <title>A Parts List for Fungal Cellulosomes Revealed by Comparative Genomics.</title>
        <authorList>
            <consortium name="DOE Joint Genome Institute"/>
            <person name="Haitjema C.H."/>
            <person name="Gilmore S.P."/>
            <person name="Henske J.K."/>
            <person name="Solomon K.V."/>
            <person name="De Groot R."/>
            <person name="Kuo A."/>
            <person name="Mondo S.J."/>
            <person name="Salamov A.A."/>
            <person name="Labutti K."/>
            <person name="Zhao Z."/>
            <person name="Chiniquy J."/>
            <person name="Barry K."/>
            <person name="Brewer H.M."/>
            <person name="Purvine S.O."/>
            <person name="Wright A.T."/>
            <person name="Boxma B."/>
            <person name="Van Alen T."/>
            <person name="Hackstein J.H."/>
            <person name="Baker S.E."/>
            <person name="Grigoriev I.V."/>
            <person name="O'Malley M.A."/>
        </authorList>
    </citation>
    <scope>NUCLEOTIDE SEQUENCE [LARGE SCALE GENOMIC DNA]</scope>
    <source>
        <strain evidence="3 4">G1</strain>
    </source>
</reference>
<protein>
    <recommendedName>
        <fullName evidence="2">PH domain-containing protein</fullName>
    </recommendedName>
</protein>
<evidence type="ECO:0000313" key="3">
    <source>
        <dbReference type="EMBL" id="ORY27949.1"/>
    </source>
</evidence>